<evidence type="ECO:0000313" key="2">
    <source>
        <dbReference type="Proteomes" id="UP000186817"/>
    </source>
</evidence>
<accession>A0A1Q9E0P6</accession>
<sequence length="159" mass="17054">MTPSLEPPSMAFARTVAPTSLGSNIGIAFDAADKAIPVVKEAFDQLVAVNGEAGSKTELFGKLTQKKESSEGHLELKFRRPKEVKAVLQRAPGRGNVDSFRSPGQQLGFTINYFKSSIKLTVAGIDPEGLVPDWNVAHPDSKICLNDHIIAINGRGLEA</sequence>
<gene>
    <name evidence="1" type="ORF">AK812_SmicGene16299</name>
</gene>
<keyword evidence="2" id="KW-1185">Reference proteome</keyword>
<comment type="caution">
    <text evidence="1">The sequence shown here is derived from an EMBL/GenBank/DDBJ whole genome shotgun (WGS) entry which is preliminary data.</text>
</comment>
<dbReference type="EMBL" id="LSRX01000308">
    <property type="protein sequence ID" value="OLQ00996.1"/>
    <property type="molecule type" value="Genomic_DNA"/>
</dbReference>
<reference evidence="1 2" key="1">
    <citation type="submission" date="2016-02" db="EMBL/GenBank/DDBJ databases">
        <title>Genome analysis of coral dinoflagellate symbionts highlights evolutionary adaptations to a symbiotic lifestyle.</title>
        <authorList>
            <person name="Aranda M."/>
            <person name="Li Y."/>
            <person name="Liew Y.J."/>
            <person name="Baumgarten S."/>
            <person name="Simakov O."/>
            <person name="Wilson M."/>
            <person name="Piel J."/>
            <person name="Ashoor H."/>
            <person name="Bougouffa S."/>
            <person name="Bajic V.B."/>
            <person name="Ryu T."/>
            <person name="Ravasi T."/>
            <person name="Bayer T."/>
            <person name="Micklem G."/>
            <person name="Kim H."/>
            <person name="Bhak J."/>
            <person name="Lajeunesse T.C."/>
            <person name="Voolstra C.R."/>
        </authorList>
    </citation>
    <scope>NUCLEOTIDE SEQUENCE [LARGE SCALE GENOMIC DNA]</scope>
    <source>
        <strain evidence="1 2">CCMP2467</strain>
    </source>
</reference>
<proteinExistence type="predicted"/>
<protein>
    <recommendedName>
        <fullName evidence="3">PDZ domain-containing protein</fullName>
    </recommendedName>
</protein>
<name>A0A1Q9E0P6_SYMMI</name>
<dbReference type="AlphaFoldDB" id="A0A1Q9E0P6"/>
<dbReference type="Proteomes" id="UP000186817">
    <property type="component" value="Unassembled WGS sequence"/>
</dbReference>
<evidence type="ECO:0000313" key="1">
    <source>
        <dbReference type="EMBL" id="OLQ00996.1"/>
    </source>
</evidence>
<organism evidence="1 2">
    <name type="scientific">Symbiodinium microadriaticum</name>
    <name type="common">Dinoflagellate</name>
    <name type="synonym">Zooxanthella microadriatica</name>
    <dbReference type="NCBI Taxonomy" id="2951"/>
    <lineage>
        <taxon>Eukaryota</taxon>
        <taxon>Sar</taxon>
        <taxon>Alveolata</taxon>
        <taxon>Dinophyceae</taxon>
        <taxon>Suessiales</taxon>
        <taxon>Symbiodiniaceae</taxon>
        <taxon>Symbiodinium</taxon>
    </lineage>
</organism>
<evidence type="ECO:0008006" key="3">
    <source>
        <dbReference type="Google" id="ProtNLM"/>
    </source>
</evidence>